<dbReference type="InterPro" id="IPR013108">
    <property type="entry name" value="Amidohydro_3"/>
</dbReference>
<gene>
    <name evidence="2" type="ORF">QM012_005481</name>
</gene>
<dbReference type="Pfam" id="PF07969">
    <property type="entry name" value="Amidohydro_3"/>
    <property type="match status" value="1"/>
</dbReference>
<dbReference type="Gene3D" id="3.10.310.70">
    <property type="match status" value="1"/>
</dbReference>
<protein>
    <recommendedName>
        <fullName evidence="1">Amidohydrolase 3 domain-containing protein</fullName>
    </recommendedName>
</protein>
<dbReference type="InterPro" id="IPR011059">
    <property type="entry name" value="Metal-dep_hydrolase_composite"/>
</dbReference>
<name>A0ABR0T604_AURPU</name>
<dbReference type="EMBL" id="JASGXD010000024">
    <property type="protein sequence ID" value="KAK5999480.1"/>
    <property type="molecule type" value="Genomic_DNA"/>
</dbReference>
<dbReference type="PANTHER" id="PTHR22642">
    <property type="entry name" value="IMIDAZOLONEPROPIONASE"/>
    <property type="match status" value="1"/>
</dbReference>
<feature type="domain" description="Amidohydrolase 3" evidence="1">
    <location>
        <begin position="58"/>
        <end position="537"/>
    </location>
</feature>
<comment type="caution">
    <text evidence="2">The sequence shown here is derived from an EMBL/GenBank/DDBJ whole genome shotgun (WGS) entry which is preliminary data.</text>
</comment>
<dbReference type="SUPFAM" id="SSF51338">
    <property type="entry name" value="Composite domain of metallo-dependent hydrolases"/>
    <property type="match status" value="1"/>
</dbReference>
<accession>A0ABR0T604</accession>
<dbReference type="CDD" id="cd01300">
    <property type="entry name" value="YtcJ_like"/>
    <property type="match status" value="1"/>
</dbReference>
<evidence type="ECO:0000259" key="1">
    <source>
        <dbReference type="Pfam" id="PF07969"/>
    </source>
</evidence>
<dbReference type="Gene3D" id="2.30.40.10">
    <property type="entry name" value="Urease, subunit C, domain 1"/>
    <property type="match status" value="1"/>
</dbReference>
<evidence type="ECO:0000313" key="2">
    <source>
        <dbReference type="EMBL" id="KAK5999480.1"/>
    </source>
</evidence>
<dbReference type="InterPro" id="IPR033932">
    <property type="entry name" value="YtcJ-like"/>
</dbReference>
<reference evidence="2 3" key="1">
    <citation type="submission" date="2023-11" db="EMBL/GenBank/DDBJ databases">
        <title>Draft genome sequence and annotation of the polyextremotolerant black yeast-like fungus Aureobasidium pullulans NRRL 62042.</title>
        <authorList>
            <person name="Dielentheis-Frenken M.R.E."/>
            <person name="Wibberg D."/>
            <person name="Blank L.M."/>
            <person name="Tiso T."/>
        </authorList>
    </citation>
    <scope>NUCLEOTIDE SEQUENCE [LARGE SCALE GENOMIC DNA]</scope>
    <source>
        <strain evidence="2 3">NRRL 62042</strain>
    </source>
</reference>
<proteinExistence type="predicted"/>
<dbReference type="PANTHER" id="PTHR22642:SF20">
    <property type="entry name" value="AMIDOHYDROLASE 3 DOMAIN-CONTAINING PROTEIN"/>
    <property type="match status" value="1"/>
</dbReference>
<sequence>MANKTVFRNGLVFTGQANASNSTRTGALVVVEGDRIVAVDDEASEASQQLLQDSDIDIVDLQGRSLLPAFVDSHMHLLQFGESLNKADLSNCKNLHDIRTVIVQTAKQKPHAPRLLFRGWYQDSTDGEASAAMIDDLDPRPIYIDAFDLHSVWCNTAAVKEMGLKDIPDMQGGEICKDEKGNPTGHILEAAVFTVVVPFLSHAATREQNEAALRSALTAYNHAGYTSVADLAMDEAQWNLLVSNKAELTLRVAAFWLVNPSEDENQVLAQVDKAIEMRRIYNEETSPDLKIQGIKLICDGTVDGCTAALHKPYSHNGADPHAFWEPAILEKVVRKASQAGLQCALHAIGDKTVNLAINALAAANSPQSRHRIEHLELTTTEDAQRLGKLGILASVQPVHSDPHILKAWPRYIGEDRCRRAFAYKEFVDHGAHIAFGTDAPTAAHFPFPNLYTATTRRSAIDPCLETRTNEHFKVDLFSAMTAVTRGAAYSMRTEYRVGTIEVGKQADLVIADLDWNEAGNLLQAKTHETWFSGRRVFARN</sequence>
<evidence type="ECO:0000313" key="3">
    <source>
        <dbReference type="Proteomes" id="UP001341245"/>
    </source>
</evidence>
<dbReference type="SUPFAM" id="SSF51556">
    <property type="entry name" value="Metallo-dependent hydrolases"/>
    <property type="match status" value="1"/>
</dbReference>
<dbReference type="InterPro" id="IPR032466">
    <property type="entry name" value="Metal_Hydrolase"/>
</dbReference>
<dbReference type="Gene3D" id="3.20.20.140">
    <property type="entry name" value="Metal-dependent hydrolases"/>
    <property type="match status" value="1"/>
</dbReference>
<keyword evidence="3" id="KW-1185">Reference proteome</keyword>
<dbReference type="Proteomes" id="UP001341245">
    <property type="component" value="Unassembled WGS sequence"/>
</dbReference>
<organism evidence="2 3">
    <name type="scientific">Aureobasidium pullulans</name>
    <name type="common">Black yeast</name>
    <name type="synonym">Pullularia pullulans</name>
    <dbReference type="NCBI Taxonomy" id="5580"/>
    <lineage>
        <taxon>Eukaryota</taxon>
        <taxon>Fungi</taxon>
        <taxon>Dikarya</taxon>
        <taxon>Ascomycota</taxon>
        <taxon>Pezizomycotina</taxon>
        <taxon>Dothideomycetes</taxon>
        <taxon>Dothideomycetidae</taxon>
        <taxon>Dothideales</taxon>
        <taxon>Saccotheciaceae</taxon>
        <taxon>Aureobasidium</taxon>
    </lineage>
</organism>